<dbReference type="OrthoDB" id="381125at2759"/>
<sequence length="419" mass="49656">MEEIIGVISPHLKESPSYTFYQKLINEKDVNNVSHFCNSALNKYKDSNWVYKLCGNLIKNLELLRDDKDDIFRKKHCFDVNYWLYDHVHKNLNDTKKEKDFNNIINFFEETWKYYVVYSITENVDKEICYPYRSLFRENFLNHLNVVKNFLDYVENFNFIKTDIGKSTYYACQKYFHYLKERIPLYFSFKPLCTKLESNVCTDHIKYHHLYNPKNLFTNGELVKIYLESWCNSCYKNALDLYYESQKPSSEYITKYNEYLEPLINKRSNSSVNLAKRDTTQLPIVNVPVTSGKEQPTRVKNPLETTEAPITGGIETPRENISKLYGDNIFYSSLTNEQSFSINKFVLFMIFILFGIIMLLFVFYKIKSFGKPFTRRRKKIKSYLLDDYNTEDKDSIFDNSDSFSSISKSSTSSMAYNPT</sequence>
<feature type="transmembrane region" description="Helical" evidence="2">
    <location>
        <begin position="345"/>
        <end position="366"/>
    </location>
</feature>
<keyword evidence="2" id="KW-0812">Transmembrane</keyword>
<comment type="caution">
    <text evidence="3">The sequence shown here is derived from an EMBL/GenBank/DDBJ whole genome shotgun (WGS) entry which is preliminary data.</text>
</comment>
<proteinExistence type="predicted"/>
<evidence type="ECO:0000313" key="3">
    <source>
        <dbReference type="EMBL" id="GAW80082.1"/>
    </source>
</evidence>
<accession>A0A1Y1JH45</accession>
<keyword evidence="4" id="KW-1185">Reference proteome</keyword>
<feature type="compositionally biased region" description="Low complexity" evidence="1">
    <location>
        <begin position="397"/>
        <end position="413"/>
    </location>
</feature>
<dbReference type="RefSeq" id="XP_028542671.1">
    <property type="nucleotide sequence ID" value="XM_028686870.1"/>
</dbReference>
<dbReference type="OMA" id="FDINYWL"/>
<dbReference type="EMBL" id="BDQF01000007">
    <property type="protein sequence ID" value="GAW80082.1"/>
    <property type="molecule type" value="Genomic_DNA"/>
</dbReference>
<gene>
    <name evidence="3" type="ORF">PGO_062270</name>
</gene>
<name>A0A1Y1JH45_PLAGO</name>
<dbReference type="Proteomes" id="UP000195521">
    <property type="component" value="Unassembled WGS sequence"/>
</dbReference>
<organism evidence="3 4">
    <name type="scientific">Plasmodium gonderi</name>
    <dbReference type="NCBI Taxonomy" id="77519"/>
    <lineage>
        <taxon>Eukaryota</taxon>
        <taxon>Sar</taxon>
        <taxon>Alveolata</taxon>
        <taxon>Apicomplexa</taxon>
        <taxon>Aconoidasida</taxon>
        <taxon>Haemosporida</taxon>
        <taxon>Plasmodiidae</taxon>
        <taxon>Plasmodium</taxon>
        <taxon>Plasmodium (Plasmodium)</taxon>
    </lineage>
</organism>
<feature type="region of interest" description="Disordered" evidence="1">
    <location>
        <begin position="392"/>
        <end position="419"/>
    </location>
</feature>
<evidence type="ECO:0000256" key="2">
    <source>
        <dbReference type="SAM" id="Phobius"/>
    </source>
</evidence>
<evidence type="ECO:0000313" key="4">
    <source>
        <dbReference type="Proteomes" id="UP000195521"/>
    </source>
</evidence>
<evidence type="ECO:0000256" key="1">
    <source>
        <dbReference type="SAM" id="MobiDB-lite"/>
    </source>
</evidence>
<dbReference type="InterPro" id="IPR008780">
    <property type="entry name" value="Plasmodium_Vir"/>
</dbReference>
<protein>
    <submittedName>
        <fullName evidence="3">Variable surface protein</fullName>
    </submittedName>
</protein>
<dbReference type="Pfam" id="PF05795">
    <property type="entry name" value="Plasmodium_Vir"/>
    <property type="match status" value="1"/>
</dbReference>
<keyword evidence="2" id="KW-1133">Transmembrane helix</keyword>
<reference evidence="4" key="1">
    <citation type="submission" date="2017-04" db="EMBL/GenBank/DDBJ databases">
        <title>Plasmodium gonderi genome.</title>
        <authorList>
            <person name="Arisue N."/>
            <person name="Honma H."/>
            <person name="Kawai S."/>
            <person name="Tougan T."/>
            <person name="Tanabe K."/>
            <person name="Horii T."/>
        </authorList>
    </citation>
    <scope>NUCLEOTIDE SEQUENCE [LARGE SCALE GENOMIC DNA]</scope>
    <source>
        <strain evidence="4">ATCC 30045</strain>
    </source>
</reference>
<keyword evidence="2" id="KW-0472">Membrane</keyword>
<dbReference type="AlphaFoldDB" id="A0A1Y1JH45"/>
<dbReference type="GeneID" id="39746795"/>